<protein>
    <submittedName>
        <fullName evidence="9">MFS transporter</fullName>
    </submittedName>
</protein>
<feature type="transmembrane region" description="Helical" evidence="7">
    <location>
        <begin position="321"/>
        <end position="341"/>
    </location>
</feature>
<evidence type="ECO:0000256" key="4">
    <source>
        <dbReference type="ARBA" id="ARBA00022692"/>
    </source>
</evidence>
<keyword evidence="6 7" id="KW-0472">Membrane</keyword>
<keyword evidence="4 7" id="KW-0812">Transmembrane</keyword>
<dbReference type="NCBIfam" id="TIGR00711">
    <property type="entry name" value="efflux_EmrB"/>
    <property type="match status" value="1"/>
</dbReference>
<keyword evidence="5 7" id="KW-1133">Transmembrane helix</keyword>
<feature type="transmembrane region" description="Helical" evidence="7">
    <location>
        <begin position="347"/>
        <end position="366"/>
    </location>
</feature>
<dbReference type="PANTHER" id="PTHR42718">
    <property type="entry name" value="MAJOR FACILITATOR SUPERFAMILY MULTIDRUG TRANSPORTER MFSC"/>
    <property type="match status" value="1"/>
</dbReference>
<evidence type="ECO:0000256" key="6">
    <source>
        <dbReference type="ARBA" id="ARBA00023136"/>
    </source>
</evidence>
<dbReference type="InterPro" id="IPR036259">
    <property type="entry name" value="MFS_trans_sf"/>
</dbReference>
<reference evidence="10" key="1">
    <citation type="journal article" date="2019" name="Int. J. Syst. Evol. Microbiol.">
        <title>The Global Catalogue of Microorganisms (GCM) 10K type strain sequencing project: providing services to taxonomists for standard genome sequencing and annotation.</title>
        <authorList>
            <consortium name="The Broad Institute Genomics Platform"/>
            <consortium name="The Broad Institute Genome Sequencing Center for Infectious Disease"/>
            <person name="Wu L."/>
            <person name="Ma J."/>
        </authorList>
    </citation>
    <scope>NUCLEOTIDE SEQUENCE [LARGE SCALE GENOMIC DNA]</scope>
    <source>
        <strain evidence="10">JCM 16902</strain>
    </source>
</reference>
<dbReference type="InterPro" id="IPR011701">
    <property type="entry name" value="MFS"/>
</dbReference>
<dbReference type="RefSeq" id="WP_231485132.1">
    <property type="nucleotide sequence ID" value="NZ_BAAAZO010000002.1"/>
</dbReference>
<feature type="transmembrane region" description="Helical" evidence="7">
    <location>
        <begin position="184"/>
        <end position="204"/>
    </location>
</feature>
<feature type="transmembrane region" description="Helical" evidence="7">
    <location>
        <begin position="248"/>
        <end position="267"/>
    </location>
</feature>
<dbReference type="SUPFAM" id="SSF103473">
    <property type="entry name" value="MFS general substrate transporter"/>
    <property type="match status" value="1"/>
</dbReference>
<evidence type="ECO:0000259" key="8">
    <source>
        <dbReference type="PROSITE" id="PS50850"/>
    </source>
</evidence>
<feature type="transmembrane region" description="Helical" evidence="7">
    <location>
        <begin position="465"/>
        <end position="484"/>
    </location>
</feature>
<dbReference type="Gene3D" id="1.20.1720.10">
    <property type="entry name" value="Multidrug resistance protein D"/>
    <property type="match status" value="1"/>
</dbReference>
<feature type="transmembrane region" description="Helical" evidence="7">
    <location>
        <begin position="66"/>
        <end position="84"/>
    </location>
</feature>
<feature type="transmembrane region" description="Helical" evidence="7">
    <location>
        <begin position="152"/>
        <end position="172"/>
    </location>
</feature>
<organism evidence="9 10">
    <name type="scientific">Kineosporia mesophila</name>
    <dbReference type="NCBI Taxonomy" id="566012"/>
    <lineage>
        <taxon>Bacteria</taxon>
        <taxon>Bacillati</taxon>
        <taxon>Actinomycetota</taxon>
        <taxon>Actinomycetes</taxon>
        <taxon>Kineosporiales</taxon>
        <taxon>Kineosporiaceae</taxon>
        <taxon>Kineosporia</taxon>
    </lineage>
</organism>
<comment type="caution">
    <text evidence="9">The sequence shown here is derived from an EMBL/GenBank/DDBJ whole genome shotgun (WGS) entry which is preliminary data.</text>
</comment>
<evidence type="ECO:0000256" key="1">
    <source>
        <dbReference type="ARBA" id="ARBA00004651"/>
    </source>
</evidence>
<gene>
    <name evidence="9" type="ORF">GCM10022223_17770</name>
</gene>
<feature type="transmembrane region" description="Helical" evidence="7">
    <location>
        <begin position="127"/>
        <end position="146"/>
    </location>
</feature>
<comment type="subcellular location">
    <subcellularLocation>
        <location evidence="1">Cell membrane</location>
        <topology evidence="1">Multi-pass membrane protein</topology>
    </subcellularLocation>
</comment>
<feature type="transmembrane region" description="Helical" evidence="7">
    <location>
        <begin position="96"/>
        <end position="120"/>
    </location>
</feature>
<dbReference type="CDD" id="cd17321">
    <property type="entry name" value="MFS_MMR_MDR_like"/>
    <property type="match status" value="1"/>
</dbReference>
<proteinExistence type="predicted"/>
<feature type="transmembrane region" description="Helical" evidence="7">
    <location>
        <begin position="378"/>
        <end position="397"/>
    </location>
</feature>
<sequence length="501" mass="51177">MPPTPEATDLKAAEAGTAPGEHYSTRWWILAVACLAQLMVVLDATIVNIALPTAQQDIGFSNDSRQWVVTGYALAFGSLLLVGGRLGDLVGRKTTFMVGLVGFAGASALGGTATTFGLLVGARAGQGVFGALLAPAALSLLTTTFTDPHERGRAFAVFGALSGAGGAIGLILGGALTEYLSWRWCLYVNLPIAVIALAGGFLLLPRQPRDDDAAGLDIAGSVLSVAGLVSLVYGLASAETDGWTSGKTLGFIVAGLVLLAVFAWSQTRVASPLLPLAVLLDRNRGGSFLSVAFVGAGMFGVFLFLTYYLTMILGYEPLPTGLAFLPMIGGIMFSAQTSPALVERVGVKVPVTAGFLIAAVGMLWFSRLALDSSYAGHVLPGLIVVGLGIGLIIAPAMSAATDRVDPDHAGVASAAVNTFQQIGGSIGTAVFSAVAASAATDYLVGKNPADAAVVAGSYLESYTTAFLWAAFVFAAGAVISGVLLRHGALVRDPDAAPVMAH</sequence>
<feature type="transmembrane region" description="Helical" evidence="7">
    <location>
        <begin position="216"/>
        <end position="236"/>
    </location>
</feature>
<evidence type="ECO:0000256" key="5">
    <source>
        <dbReference type="ARBA" id="ARBA00022989"/>
    </source>
</evidence>
<evidence type="ECO:0000313" key="9">
    <source>
        <dbReference type="EMBL" id="GAA3602440.1"/>
    </source>
</evidence>
<dbReference type="Gene3D" id="1.20.1250.20">
    <property type="entry name" value="MFS general substrate transporter like domains"/>
    <property type="match status" value="1"/>
</dbReference>
<dbReference type="Proteomes" id="UP001501074">
    <property type="component" value="Unassembled WGS sequence"/>
</dbReference>
<feature type="domain" description="Major facilitator superfamily (MFS) profile" evidence="8">
    <location>
        <begin position="29"/>
        <end position="488"/>
    </location>
</feature>
<evidence type="ECO:0000256" key="7">
    <source>
        <dbReference type="SAM" id="Phobius"/>
    </source>
</evidence>
<evidence type="ECO:0000313" key="10">
    <source>
        <dbReference type="Proteomes" id="UP001501074"/>
    </source>
</evidence>
<dbReference type="Pfam" id="PF07690">
    <property type="entry name" value="MFS_1"/>
    <property type="match status" value="1"/>
</dbReference>
<dbReference type="EMBL" id="BAAAZO010000002">
    <property type="protein sequence ID" value="GAA3602440.1"/>
    <property type="molecule type" value="Genomic_DNA"/>
</dbReference>
<keyword evidence="10" id="KW-1185">Reference proteome</keyword>
<evidence type="ECO:0000256" key="3">
    <source>
        <dbReference type="ARBA" id="ARBA00022475"/>
    </source>
</evidence>
<feature type="transmembrane region" description="Helical" evidence="7">
    <location>
        <begin position="287"/>
        <end position="309"/>
    </location>
</feature>
<dbReference type="InterPro" id="IPR020846">
    <property type="entry name" value="MFS_dom"/>
</dbReference>
<keyword evidence="2" id="KW-0813">Transport</keyword>
<dbReference type="InterPro" id="IPR004638">
    <property type="entry name" value="EmrB-like"/>
</dbReference>
<name>A0ABP6ZBF9_9ACTN</name>
<accession>A0ABP6ZBF9</accession>
<keyword evidence="3" id="KW-1003">Cell membrane</keyword>
<dbReference type="PANTHER" id="PTHR42718:SF46">
    <property type="entry name" value="BLR6921 PROTEIN"/>
    <property type="match status" value="1"/>
</dbReference>
<evidence type="ECO:0000256" key="2">
    <source>
        <dbReference type="ARBA" id="ARBA00022448"/>
    </source>
</evidence>
<feature type="transmembrane region" description="Helical" evidence="7">
    <location>
        <begin position="27"/>
        <end position="54"/>
    </location>
</feature>
<dbReference type="PROSITE" id="PS50850">
    <property type="entry name" value="MFS"/>
    <property type="match status" value="1"/>
</dbReference>